<dbReference type="AlphaFoldDB" id="A0A8D0C8H1"/>
<reference evidence="6" key="1">
    <citation type="submission" date="2025-08" db="UniProtKB">
        <authorList>
            <consortium name="Ensembl"/>
        </authorList>
    </citation>
    <scope>IDENTIFICATION</scope>
</reference>
<evidence type="ECO:0000256" key="4">
    <source>
        <dbReference type="SAM" id="MobiDB-lite"/>
    </source>
</evidence>
<dbReference type="GeneTree" id="ENSGT00940000156467"/>
<dbReference type="InterPro" id="IPR007010">
    <property type="entry name" value="PolA_pol_RNA-bd_dom"/>
</dbReference>
<evidence type="ECO:0000313" key="7">
    <source>
        <dbReference type="Proteomes" id="UP000694421"/>
    </source>
</evidence>
<keyword evidence="3" id="KW-0067">ATP-binding</keyword>
<dbReference type="Gene3D" id="3.30.70.590">
    <property type="entry name" value="Poly(A) polymerase predicted RNA binding domain"/>
    <property type="match status" value="1"/>
</dbReference>
<name>A0A8D0C8H1_SALMN</name>
<dbReference type="GO" id="GO:0031123">
    <property type="term" value="P:RNA 3'-end processing"/>
    <property type="evidence" value="ECO:0007669"/>
    <property type="project" value="InterPro"/>
</dbReference>
<proteinExistence type="predicted"/>
<evidence type="ECO:0000259" key="5">
    <source>
        <dbReference type="Pfam" id="PF04926"/>
    </source>
</evidence>
<feature type="region of interest" description="Disordered" evidence="4">
    <location>
        <begin position="226"/>
        <end position="270"/>
    </location>
</feature>
<accession>A0A8D0C8H1</accession>
<feature type="compositionally biased region" description="Basic and acidic residues" evidence="4">
    <location>
        <begin position="231"/>
        <end position="244"/>
    </location>
</feature>
<reference evidence="6" key="2">
    <citation type="submission" date="2025-09" db="UniProtKB">
        <authorList>
            <consortium name="Ensembl"/>
        </authorList>
    </citation>
    <scope>IDENTIFICATION</scope>
</reference>
<feature type="compositionally biased region" description="Polar residues" evidence="4">
    <location>
        <begin position="254"/>
        <end position="270"/>
    </location>
</feature>
<evidence type="ECO:0000256" key="3">
    <source>
        <dbReference type="ARBA" id="ARBA00022840"/>
    </source>
</evidence>
<dbReference type="GO" id="GO:0005524">
    <property type="term" value="F:ATP binding"/>
    <property type="evidence" value="ECO:0007669"/>
    <property type="project" value="UniProtKB-KW"/>
</dbReference>
<dbReference type="Pfam" id="PF04926">
    <property type="entry name" value="PAP_RNA-bind"/>
    <property type="match status" value="1"/>
</dbReference>
<keyword evidence="2" id="KW-0547">Nucleotide-binding</keyword>
<dbReference type="Ensembl" id="ENSSMRT00000022118.1">
    <property type="protein sequence ID" value="ENSSMRP00000018874.1"/>
    <property type="gene ID" value="ENSSMRG00000014701.1"/>
</dbReference>
<dbReference type="GO" id="GO:0016779">
    <property type="term" value="F:nucleotidyltransferase activity"/>
    <property type="evidence" value="ECO:0007669"/>
    <property type="project" value="InterPro"/>
</dbReference>
<dbReference type="InterPro" id="IPR011068">
    <property type="entry name" value="NuclTrfase_I-like_C"/>
</dbReference>
<keyword evidence="1" id="KW-0808">Transferase</keyword>
<evidence type="ECO:0000256" key="2">
    <source>
        <dbReference type="ARBA" id="ARBA00022741"/>
    </source>
</evidence>
<evidence type="ECO:0000313" key="6">
    <source>
        <dbReference type="Ensembl" id="ENSSMRP00000018874.1"/>
    </source>
</evidence>
<keyword evidence="7" id="KW-1185">Reference proteome</keyword>
<evidence type="ECO:0000256" key="1">
    <source>
        <dbReference type="ARBA" id="ARBA00022679"/>
    </source>
</evidence>
<dbReference type="GO" id="GO:0003723">
    <property type="term" value="F:RNA binding"/>
    <property type="evidence" value="ECO:0007669"/>
    <property type="project" value="InterPro"/>
</dbReference>
<dbReference type="SUPFAM" id="SSF55003">
    <property type="entry name" value="PAP/Archaeal CCA-adding enzyme, C-terminal domain"/>
    <property type="match status" value="1"/>
</dbReference>
<protein>
    <recommendedName>
        <fullName evidence="5">Poly(A) polymerase RNA-binding domain-containing protein</fullName>
    </recommendedName>
</protein>
<feature type="domain" description="Poly(A) polymerase RNA-binding" evidence="5">
    <location>
        <begin position="1"/>
        <end position="70"/>
    </location>
</feature>
<dbReference type="OMA" id="CNIAKSV"/>
<organism evidence="6 7">
    <name type="scientific">Salvator merianae</name>
    <name type="common">Argentine black and white tegu</name>
    <name type="synonym">Tupinambis merianae</name>
    <dbReference type="NCBI Taxonomy" id="96440"/>
    <lineage>
        <taxon>Eukaryota</taxon>
        <taxon>Metazoa</taxon>
        <taxon>Chordata</taxon>
        <taxon>Craniata</taxon>
        <taxon>Vertebrata</taxon>
        <taxon>Euteleostomi</taxon>
        <taxon>Lepidosauria</taxon>
        <taxon>Squamata</taxon>
        <taxon>Bifurcata</taxon>
        <taxon>Unidentata</taxon>
        <taxon>Episquamata</taxon>
        <taxon>Laterata</taxon>
        <taxon>Teiioidea</taxon>
        <taxon>Teiidae</taxon>
        <taxon>Salvator</taxon>
    </lineage>
</organism>
<dbReference type="Proteomes" id="UP000694421">
    <property type="component" value="Unplaced"/>
</dbReference>
<sequence>MWFLGIIFKKSDNAESVNVDLTYDIQSFTDTVYRQANNINLLKEGMKIEAMHVRKKQLHYYLPTKYLQKKKRSVLHTGQLSCNLVLRSTSVEDCHKDAGVGPQSRPVSTFGGMAKFCTSSSAKEKPRGTFLPRTAIFASREKPLNIPQSRPVQRLSTPLGGTQLDSSVAVTMGLPSSSTCNIAKSVEQSAIPRSTGDPVVTNSLQQVEGVASVNLKNISVHKRVHSPASEESLKRLKDVEKRNSSDVPVPPFSTLRSQRLASNELPDSSSPIPANRVRVVKNSIRLTLNR</sequence>